<reference evidence="1 2" key="1">
    <citation type="submission" date="2019-01" db="EMBL/GenBank/DDBJ databases">
        <title>A draft genome assembly of the solar-powered sea slug Elysia chlorotica.</title>
        <authorList>
            <person name="Cai H."/>
            <person name="Li Q."/>
            <person name="Fang X."/>
            <person name="Li J."/>
            <person name="Curtis N.E."/>
            <person name="Altenburger A."/>
            <person name="Shibata T."/>
            <person name="Feng M."/>
            <person name="Maeda T."/>
            <person name="Schwartz J.A."/>
            <person name="Shigenobu S."/>
            <person name="Lundholm N."/>
            <person name="Nishiyama T."/>
            <person name="Yang H."/>
            <person name="Hasebe M."/>
            <person name="Li S."/>
            <person name="Pierce S.K."/>
            <person name="Wang J."/>
        </authorList>
    </citation>
    <scope>NUCLEOTIDE SEQUENCE [LARGE SCALE GENOMIC DNA]</scope>
    <source>
        <strain evidence="1">EC2010</strain>
        <tissue evidence="1">Whole organism of an adult</tissue>
    </source>
</reference>
<comment type="caution">
    <text evidence="1">The sequence shown here is derived from an EMBL/GenBank/DDBJ whole genome shotgun (WGS) entry which is preliminary data.</text>
</comment>
<dbReference type="Proteomes" id="UP000271974">
    <property type="component" value="Unassembled WGS sequence"/>
</dbReference>
<dbReference type="EMBL" id="RQTK01000883">
    <property type="protein sequence ID" value="RUS73938.1"/>
    <property type="molecule type" value="Genomic_DNA"/>
</dbReference>
<gene>
    <name evidence="1" type="ORF">EGW08_018295</name>
</gene>
<organism evidence="1 2">
    <name type="scientific">Elysia chlorotica</name>
    <name type="common">Eastern emerald elysia</name>
    <name type="synonym">Sea slug</name>
    <dbReference type="NCBI Taxonomy" id="188477"/>
    <lineage>
        <taxon>Eukaryota</taxon>
        <taxon>Metazoa</taxon>
        <taxon>Spiralia</taxon>
        <taxon>Lophotrochozoa</taxon>
        <taxon>Mollusca</taxon>
        <taxon>Gastropoda</taxon>
        <taxon>Heterobranchia</taxon>
        <taxon>Euthyneura</taxon>
        <taxon>Panpulmonata</taxon>
        <taxon>Sacoglossa</taxon>
        <taxon>Placobranchoidea</taxon>
        <taxon>Plakobranchidae</taxon>
        <taxon>Elysia</taxon>
    </lineage>
</organism>
<keyword evidence="2" id="KW-1185">Reference proteome</keyword>
<evidence type="ECO:0000313" key="1">
    <source>
        <dbReference type="EMBL" id="RUS73938.1"/>
    </source>
</evidence>
<proteinExistence type="predicted"/>
<name>A0A3S1B387_ELYCH</name>
<protein>
    <submittedName>
        <fullName evidence="1">Uncharacterized protein</fullName>
    </submittedName>
</protein>
<dbReference type="AlphaFoldDB" id="A0A3S1B387"/>
<evidence type="ECO:0000313" key="2">
    <source>
        <dbReference type="Proteomes" id="UP000271974"/>
    </source>
</evidence>
<sequence length="104" mass="11833">MYEESPSCVGNYSVLYLIMDNEMLCNNRLNISLGNDTDPAICGPFKELRNCVGDFYRGLCGDLYAWFNDRLWLAVAEVFFLQCVSDLESDQTPVPPIPASYQLY</sequence>
<dbReference type="OrthoDB" id="6207867at2759"/>
<accession>A0A3S1B387</accession>